<dbReference type="EMBL" id="JAARUV010000001">
    <property type="protein sequence ID" value="MBC1778413.1"/>
    <property type="molecule type" value="Genomic_DNA"/>
</dbReference>
<reference evidence="3 4" key="1">
    <citation type="submission" date="2020-03" db="EMBL/GenBank/DDBJ databases">
        <title>Soil Listeria distribution.</title>
        <authorList>
            <person name="Liao J."/>
            <person name="Wiedmann M."/>
        </authorList>
    </citation>
    <scope>NUCLEOTIDE SEQUENCE [LARGE SCALE GENOMIC DNA]</scope>
    <source>
        <strain evidence="2 3">FSL L7-0245</strain>
        <strain evidence="1 4">FSL L7-1017</strain>
    </source>
</reference>
<dbReference type="Proteomes" id="UP000547643">
    <property type="component" value="Unassembled WGS sequence"/>
</dbReference>
<evidence type="ECO:0000313" key="4">
    <source>
        <dbReference type="Proteomes" id="UP000547643"/>
    </source>
</evidence>
<evidence type="ECO:0000313" key="1">
    <source>
        <dbReference type="EMBL" id="MBC1778413.1"/>
    </source>
</evidence>
<sequence length="420" mass="49399">MEKLFQDRLKKIDNLEDRKLLKDILNGVFSGLVKHTQSELKALETRIFNEIEDVESKFDIYASLVSKEMFDPIHPFLYPMNVADISEQEGFFEDIKEAVLKNEEVRFGKIFLACDYLELRQIVSLLVDRRFSGELVTTMGVHPIQIKLVVDDSYLRQIEELYSIFIENDMPWRTIFQPYIYKFMRIELDSTVTLQSKEEITAVSFDLEELEPYQHVNQVPLWNIKPFQVKNASFPVPAQDHVNYEHTIYMNFYDQMSGYLVDPQGLDISFIRREDDALTIISANERVLQWSLLQVIQPREIQDKLLGNHRVELFTDRFSRKEGQIVRSMCEISRIINAFTAMKDVMLEKVDIREASQAIEETYALNPFIKDNIRQDTTKKVMQLFFKTTELTMITRDKMSFLVSEIQLYFPEFHCVGALL</sequence>
<comment type="caution">
    <text evidence="1">The sequence shown here is derived from an EMBL/GenBank/DDBJ whole genome shotgun (WGS) entry which is preliminary data.</text>
</comment>
<proteinExistence type="predicted"/>
<dbReference type="RefSeq" id="WP_185494653.1">
    <property type="nucleotide sequence ID" value="NZ_JAARUV010000001.1"/>
</dbReference>
<evidence type="ECO:0000313" key="2">
    <source>
        <dbReference type="EMBL" id="MBC2167692.1"/>
    </source>
</evidence>
<dbReference type="Proteomes" id="UP000519573">
    <property type="component" value="Unassembled WGS sequence"/>
</dbReference>
<name>A0A7X0XPP6_9LIST</name>
<accession>A0A7X0XPP6</accession>
<organism evidence="1 4">
    <name type="scientific">Listeria booriae</name>
    <dbReference type="NCBI Taxonomy" id="1552123"/>
    <lineage>
        <taxon>Bacteria</taxon>
        <taxon>Bacillati</taxon>
        <taxon>Bacillota</taxon>
        <taxon>Bacilli</taxon>
        <taxon>Bacillales</taxon>
        <taxon>Listeriaceae</taxon>
        <taxon>Listeria</taxon>
    </lineage>
</organism>
<gene>
    <name evidence="1" type="ORF">HCA46_06120</name>
    <name evidence="2" type="ORF">HCB26_14035</name>
</gene>
<evidence type="ECO:0000313" key="3">
    <source>
        <dbReference type="Proteomes" id="UP000519573"/>
    </source>
</evidence>
<dbReference type="AlphaFoldDB" id="A0A7X0XPP6"/>
<dbReference type="EMBL" id="JAARYH010000006">
    <property type="protein sequence ID" value="MBC2167692.1"/>
    <property type="molecule type" value="Genomic_DNA"/>
</dbReference>
<protein>
    <submittedName>
        <fullName evidence="1">Normocyte-binding protein</fullName>
    </submittedName>
</protein>